<dbReference type="Proteomes" id="UP000501728">
    <property type="component" value="Chromosome"/>
</dbReference>
<reference evidence="3 4" key="1">
    <citation type="submission" date="2020-04" db="EMBL/GenBank/DDBJ databases">
        <title>Novel Mycoplasma species detected in Phocoena phocoena (harbor porpoise) from the USA.</title>
        <authorList>
            <person name="Volokhov D.V."/>
        </authorList>
    </citation>
    <scope>NUCLEOTIDE SEQUENCE [LARGE SCALE GENOMIC DNA]</scope>
    <source>
        <strain evidence="3 4">C264-NAS</strain>
    </source>
</reference>
<dbReference type="Pfam" id="PF05960">
    <property type="entry name" value="DUF885"/>
    <property type="match status" value="2"/>
</dbReference>
<protein>
    <submittedName>
        <fullName evidence="3">DUF885 family protein</fullName>
    </submittedName>
</protein>
<feature type="coiled-coil region" evidence="1">
    <location>
        <begin position="54"/>
        <end position="122"/>
    </location>
</feature>
<keyword evidence="4" id="KW-1185">Reference proteome</keyword>
<keyword evidence="2" id="KW-0812">Transmembrane</keyword>
<evidence type="ECO:0000256" key="1">
    <source>
        <dbReference type="SAM" id="Coils"/>
    </source>
</evidence>
<dbReference type="RefSeq" id="WP_169580136.1">
    <property type="nucleotide sequence ID" value="NZ_CP051480.1"/>
</dbReference>
<dbReference type="PANTHER" id="PTHR33361:SF2">
    <property type="entry name" value="DUF885 DOMAIN-CONTAINING PROTEIN"/>
    <property type="match status" value="1"/>
</dbReference>
<name>A0A858U518_9MOLU</name>
<dbReference type="KEGG" id="mphn:HGG64_01130"/>
<accession>A0A858U518</accession>
<dbReference type="AlphaFoldDB" id="A0A858U518"/>
<sequence length="907" mass="102689">MTKKSKIVIGSLIAGAGVLIAAPLVVYGIYYGVRNANTKKAIANYDKNEDLKRFKNAEDEFNKKSREINSIKNEIAEINKELQKNKDNAELKSRLEAQTKKLEEATKSATTAQQELDNADDKLLDTLQKLVRFSDGSEKMKEIVADYILAIKRAADRRKETDLNGVDEFYPSKSDSDKIVAYYDKYISLLDGIKYDDLTVVTLAWREGVKYDWEITKNNYSAGGRYLLNSFDFGPASSYPANSFYESINGISEENAPKALNNLKEALERNIVLSKVVIKNNVKAILESLYASDLENFLKGNQEEISVQDFIKNSSQTPNLKAFHEWYATEYYTRSDHGEGENLQTLKLMKKNKLNEIENIITVNDNMVYGLGFTEKDLNAKNVGLVGIKGNEESNGKKLYDAILKMSTTSDDSADTVFQSGYQTTKTATANMTKIAGLVADLIAGEGKAWSPTFKYDANGINGSKIENVTLPVRDANGNITLENFNKWLNQEQFFFGREDESYYTKQVKDKLKSDLADDVKQLEDLGYGTLIKNNASEKYGSITREQFFYGALEAFKGYRQFIEETKEHGLSFFGKNVVGYNPFTYEYSRRTEAGVGAYSGARASFFFNVDPYYSLPKWSVTSFANHEGIMGHHNQIYYAKQFLANQNGRSLGDIFHYTSYAEGWALFMEWFGIESGWYGTPDYASEDYYSIPKDFTISKGITSFFTARNEQDVTQDMIDKIKDLHGGVYWKLIDEKNEITNEKVKAQKAIKLTNMLQYFGALNEAQLRNMRRAVDTAYHGTGINGHDDLKGGASINDIRKFLRANSALGIGDIYSESRRYLNLPGQATSYNAGKEKMLALYDKVRKHFKLSREEFVQNKKHIEVDGKIIENAEHGYIKELLDYMLINGGLPLDALEKVIQKAYNLK</sequence>
<proteinExistence type="predicted"/>
<evidence type="ECO:0000256" key="2">
    <source>
        <dbReference type="SAM" id="Phobius"/>
    </source>
</evidence>
<evidence type="ECO:0000313" key="4">
    <source>
        <dbReference type="Proteomes" id="UP000501728"/>
    </source>
</evidence>
<dbReference type="EMBL" id="CP051480">
    <property type="protein sequence ID" value="QJG66313.1"/>
    <property type="molecule type" value="Genomic_DNA"/>
</dbReference>
<evidence type="ECO:0000313" key="3">
    <source>
        <dbReference type="EMBL" id="QJG66313.1"/>
    </source>
</evidence>
<keyword evidence="2" id="KW-0472">Membrane</keyword>
<keyword evidence="2" id="KW-1133">Transmembrane helix</keyword>
<gene>
    <name evidence="3" type="ORF">HGG64_01130</name>
</gene>
<organism evidence="3 4">
    <name type="scientific">Mycoplasma phocoeninasale</name>
    <dbReference type="NCBI Taxonomy" id="2726117"/>
    <lineage>
        <taxon>Bacteria</taxon>
        <taxon>Bacillati</taxon>
        <taxon>Mycoplasmatota</taxon>
        <taxon>Mollicutes</taxon>
        <taxon>Mycoplasmataceae</taxon>
        <taxon>Mycoplasma</taxon>
    </lineage>
</organism>
<dbReference type="InterPro" id="IPR010281">
    <property type="entry name" value="DUF885"/>
</dbReference>
<feature type="transmembrane region" description="Helical" evidence="2">
    <location>
        <begin position="7"/>
        <end position="30"/>
    </location>
</feature>
<dbReference type="PANTHER" id="PTHR33361">
    <property type="entry name" value="GLR0591 PROTEIN"/>
    <property type="match status" value="1"/>
</dbReference>
<keyword evidence="1" id="KW-0175">Coiled coil</keyword>